<evidence type="ECO:0000313" key="3">
    <source>
        <dbReference type="Proteomes" id="UP001479436"/>
    </source>
</evidence>
<dbReference type="InterPro" id="IPR016181">
    <property type="entry name" value="Acyl_CoA_acyltransferase"/>
</dbReference>
<evidence type="ECO:0000313" key="2">
    <source>
        <dbReference type="EMBL" id="KAK9762364.1"/>
    </source>
</evidence>
<name>A0ABR2WLJ8_9FUNG</name>
<dbReference type="InterPro" id="IPR000182">
    <property type="entry name" value="GNAT_dom"/>
</dbReference>
<dbReference type="Pfam" id="PF00583">
    <property type="entry name" value="Acetyltransf_1"/>
    <property type="match status" value="1"/>
</dbReference>
<feature type="domain" description="N-acetyltransferase" evidence="1">
    <location>
        <begin position="2"/>
        <end position="164"/>
    </location>
</feature>
<proteinExistence type="predicted"/>
<protein>
    <recommendedName>
        <fullName evidence="1">N-acetyltransferase domain-containing protein</fullName>
    </recommendedName>
</protein>
<sequence>MKQLRIATQRDIELLLYIARETQTSLQAAGSLQEIGIHNRNEVEAYIDKEYMYIFEDQEIFGGVKIEPLEPGKAKEWRLNPEFRYIFLSNLMLLPKHQRKGLGVDLMGLIFDQFYQEEVVLVLDCWEGNKKLREFYQKKCHFILHGVFPQEDYEIAVFRKELNK</sequence>
<comment type="caution">
    <text evidence="2">The sequence shown here is derived from an EMBL/GenBank/DDBJ whole genome shotgun (WGS) entry which is preliminary data.</text>
</comment>
<reference evidence="2 3" key="1">
    <citation type="submission" date="2023-04" db="EMBL/GenBank/DDBJ databases">
        <title>Genome of Basidiobolus ranarum AG-B5.</title>
        <authorList>
            <person name="Stajich J.E."/>
            <person name="Carter-House D."/>
            <person name="Gryganskyi A."/>
        </authorList>
    </citation>
    <scope>NUCLEOTIDE SEQUENCE [LARGE SCALE GENOMIC DNA]</scope>
    <source>
        <strain evidence="2 3">AG-B5</strain>
    </source>
</reference>
<dbReference type="Gene3D" id="3.40.630.30">
    <property type="match status" value="1"/>
</dbReference>
<dbReference type="Proteomes" id="UP001479436">
    <property type="component" value="Unassembled WGS sequence"/>
</dbReference>
<evidence type="ECO:0000259" key="1">
    <source>
        <dbReference type="PROSITE" id="PS51186"/>
    </source>
</evidence>
<organism evidence="2 3">
    <name type="scientific">Basidiobolus ranarum</name>
    <dbReference type="NCBI Taxonomy" id="34480"/>
    <lineage>
        <taxon>Eukaryota</taxon>
        <taxon>Fungi</taxon>
        <taxon>Fungi incertae sedis</taxon>
        <taxon>Zoopagomycota</taxon>
        <taxon>Entomophthoromycotina</taxon>
        <taxon>Basidiobolomycetes</taxon>
        <taxon>Basidiobolales</taxon>
        <taxon>Basidiobolaceae</taxon>
        <taxon>Basidiobolus</taxon>
    </lineage>
</organism>
<dbReference type="PROSITE" id="PS51186">
    <property type="entry name" value="GNAT"/>
    <property type="match status" value="1"/>
</dbReference>
<dbReference type="EMBL" id="JASJQH010000983">
    <property type="protein sequence ID" value="KAK9762364.1"/>
    <property type="molecule type" value="Genomic_DNA"/>
</dbReference>
<accession>A0ABR2WLJ8</accession>
<dbReference type="SUPFAM" id="SSF55729">
    <property type="entry name" value="Acyl-CoA N-acyltransferases (Nat)"/>
    <property type="match status" value="1"/>
</dbReference>
<keyword evidence="3" id="KW-1185">Reference proteome</keyword>
<gene>
    <name evidence="2" type="ORF">K7432_011952</name>
</gene>